<dbReference type="RefSeq" id="WP_187743710.1">
    <property type="nucleotide sequence ID" value="NZ_CP060825.1"/>
</dbReference>
<dbReference type="InterPro" id="IPR011856">
    <property type="entry name" value="tRNA_endonuc-like_dom_sf"/>
</dbReference>
<sequence length="478" mass="53245">MWESLLVSEFQQLQSSPDAHWRGRKFEELLERLFKNAHFRVQRNAGTARPRQTDILAIYGDAWYLIEAKWEKAPIDVDTFDAVRARMERAVPSAVGVIISMSGFTDTVIEEVAKFRGKHPILLIKQKDLSQVLRTPESLANLLRTKRDELMVHGRVHLSPEITRRARRRPVTDLPAAALTILGVDLQPLPYVMKEGGFSGLVFVQELPDVDWVIPDGSGVTLDLPVSRLDERGLIDLVHTLNSMGWTTSQPSWSIRQLTTAWHGAGAREFVEALTARAKRYKDLSEEEIHHSEQVTYFDTCAGGGFYTLSADISQDGSRAVGCNVSFQLVGVPVDVQPLRHLFEQYDVMAAGFFRPLAGPSVALGNLGAHEPLEAVGYLVSADPFPGDNRAGDLENLPTGPDPQERWVTGIVARNPFFKADRGSTPEGWPGALSTSEVIVCALRSHHPLTTMPETYFLTSWERARTSDAQVFRPVADW</sequence>
<protein>
    <submittedName>
        <fullName evidence="2">Restriction endonuclease</fullName>
    </submittedName>
</protein>
<dbReference type="InterPro" id="IPR007560">
    <property type="entry name" value="Restrct_endonuc_IV_Mrr"/>
</dbReference>
<proteinExistence type="predicted"/>
<dbReference type="GO" id="GO:0003677">
    <property type="term" value="F:DNA binding"/>
    <property type="evidence" value="ECO:0007669"/>
    <property type="project" value="InterPro"/>
</dbReference>
<dbReference type="KEGG" id="sgj:IAG43_29535"/>
<keyword evidence="3" id="KW-1185">Reference proteome</keyword>
<keyword evidence="2" id="KW-0255">Endonuclease</keyword>
<feature type="domain" description="Restriction endonuclease type IV Mrr" evidence="1">
    <location>
        <begin position="21"/>
        <end position="132"/>
    </location>
</feature>
<name>A0A7H0I1I8_9ACTN</name>
<keyword evidence="2" id="KW-0540">Nuclease</keyword>
<accession>A0A7H0I1I8</accession>
<dbReference type="GO" id="GO:0004519">
    <property type="term" value="F:endonuclease activity"/>
    <property type="evidence" value="ECO:0007669"/>
    <property type="project" value="UniProtKB-KW"/>
</dbReference>
<dbReference type="AlphaFoldDB" id="A0A7H0I1I8"/>
<dbReference type="Proteomes" id="UP000516230">
    <property type="component" value="Chromosome"/>
</dbReference>
<dbReference type="GO" id="GO:0009307">
    <property type="term" value="P:DNA restriction-modification system"/>
    <property type="evidence" value="ECO:0007669"/>
    <property type="project" value="InterPro"/>
</dbReference>
<gene>
    <name evidence="2" type="ORF">IAG43_29535</name>
</gene>
<evidence type="ECO:0000313" key="3">
    <source>
        <dbReference type="Proteomes" id="UP000516230"/>
    </source>
</evidence>
<dbReference type="EMBL" id="CP060825">
    <property type="protein sequence ID" value="QNP66654.1"/>
    <property type="molecule type" value="Genomic_DNA"/>
</dbReference>
<organism evidence="2 3">
    <name type="scientific">Streptomyces genisteinicus</name>
    <dbReference type="NCBI Taxonomy" id="2768068"/>
    <lineage>
        <taxon>Bacteria</taxon>
        <taxon>Bacillati</taxon>
        <taxon>Actinomycetota</taxon>
        <taxon>Actinomycetes</taxon>
        <taxon>Kitasatosporales</taxon>
        <taxon>Streptomycetaceae</taxon>
        <taxon>Streptomyces</taxon>
    </lineage>
</organism>
<evidence type="ECO:0000313" key="2">
    <source>
        <dbReference type="EMBL" id="QNP66654.1"/>
    </source>
</evidence>
<reference evidence="2 3" key="1">
    <citation type="submission" date="2020-08" db="EMBL/GenBank/DDBJ databases">
        <title>A novel species.</title>
        <authorList>
            <person name="Gao J."/>
        </authorList>
    </citation>
    <scope>NUCLEOTIDE SEQUENCE [LARGE SCALE GENOMIC DNA]</scope>
    <source>
        <strain evidence="2 3">CRPJ-33</strain>
    </source>
</reference>
<keyword evidence="2" id="KW-0378">Hydrolase</keyword>
<evidence type="ECO:0000259" key="1">
    <source>
        <dbReference type="Pfam" id="PF04471"/>
    </source>
</evidence>
<dbReference type="InterPro" id="IPR011335">
    <property type="entry name" value="Restrct_endonuc-II-like"/>
</dbReference>
<dbReference type="Gene3D" id="3.40.1350.10">
    <property type="match status" value="1"/>
</dbReference>
<dbReference type="Pfam" id="PF04471">
    <property type="entry name" value="Mrr_cat"/>
    <property type="match status" value="1"/>
</dbReference>
<dbReference type="SUPFAM" id="SSF52980">
    <property type="entry name" value="Restriction endonuclease-like"/>
    <property type="match status" value="1"/>
</dbReference>